<evidence type="ECO:0000313" key="2">
    <source>
        <dbReference type="EMBL" id="KAF0023185.1"/>
    </source>
</evidence>
<sequence>MHGEPGERRVSGFSLVQLSTFSLAQRVSGACCILHNVCVAVDDILGEEEEEEEEEEAGQGEDDRENDLDKDAYHRELSGIHIRARLAAQLSGERKGFPA</sequence>
<gene>
    <name evidence="2" type="ORF">F2P81_023815</name>
</gene>
<organism evidence="2 3">
    <name type="scientific">Scophthalmus maximus</name>
    <name type="common">Turbot</name>
    <name type="synonym">Psetta maxima</name>
    <dbReference type="NCBI Taxonomy" id="52904"/>
    <lineage>
        <taxon>Eukaryota</taxon>
        <taxon>Metazoa</taxon>
        <taxon>Chordata</taxon>
        <taxon>Craniata</taxon>
        <taxon>Vertebrata</taxon>
        <taxon>Euteleostomi</taxon>
        <taxon>Actinopterygii</taxon>
        <taxon>Neopterygii</taxon>
        <taxon>Teleostei</taxon>
        <taxon>Neoteleostei</taxon>
        <taxon>Acanthomorphata</taxon>
        <taxon>Carangaria</taxon>
        <taxon>Pleuronectiformes</taxon>
        <taxon>Pleuronectoidei</taxon>
        <taxon>Scophthalmidae</taxon>
        <taxon>Scophthalmus</taxon>
    </lineage>
</organism>
<name>A0A6A4RSN5_SCOMX</name>
<feature type="compositionally biased region" description="Acidic residues" evidence="1">
    <location>
        <begin position="46"/>
        <end position="66"/>
    </location>
</feature>
<proteinExistence type="predicted"/>
<dbReference type="Proteomes" id="UP000438429">
    <property type="component" value="Unassembled WGS sequence"/>
</dbReference>
<dbReference type="EMBL" id="VEVO01000022">
    <property type="protein sequence ID" value="KAF0023185.1"/>
    <property type="molecule type" value="Genomic_DNA"/>
</dbReference>
<comment type="caution">
    <text evidence="2">The sequence shown here is derived from an EMBL/GenBank/DDBJ whole genome shotgun (WGS) entry which is preliminary data.</text>
</comment>
<reference evidence="2 3" key="1">
    <citation type="submission" date="2019-06" db="EMBL/GenBank/DDBJ databases">
        <title>Draft genomes of female and male turbot (Scophthalmus maximus).</title>
        <authorList>
            <person name="Xu H."/>
            <person name="Xu X.-W."/>
            <person name="Shao C."/>
            <person name="Chen S."/>
        </authorList>
    </citation>
    <scope>NUCLEOTIDE SEQUENCE [LARGE SCALE GENOMIC DNA]</scope>
    <source>
        <strain evidence="2">Ysfricsl-2016a</strain>
        <tissue evidence="2">Blood</tissue>
    </source>
</reference>
<accession>A0A6A4RSN5</accession>
<evidence type="ECO:0000313" key="3">
    <source>
        <dbReference type="Proteomes" id="UP000438429"/>
    </source>
</evidence>
<evidence type="ECO:0000256" key="1">
    <source>
        <dbReference type="SAM" id="MobiDB-lite"/>
    </source>
</evidence>
<feature type="region of interest" description="Disordered" evidence="1">
    <location>
        <begin position="46"/>
        <end position="72"/>
    </location>
</feature>
<dbReference type="AlphaFoldDB" id="A0A6A4RSN5"/>
<protein>
    <submittedName>
        <fullName evidence="2">Uncharacterized protein</fullName>
    </submittedName>
</protein>